<organism evidence="3 4">
    <name type="scientific">Tissierella simiarum</name>
    <dbReference type="NCBI Taxonomy" id="2841534"/>
    <lineage>
        <taxon>Bacteria</taxon>
        <taxon>Bacillati</taxon>
        <taxon>Bacillota</taxon>
        <taxon>Tissierellia</taxon>
        <taxon>Tissierellales</taxon>
        <taxon>Tissierellaceae</taxon>
        <taxon>Tissierella</taxon>
    </lineage>
</organism>
<dbReference type="InterPro" id="IPR025377">
    <property type="entry name" value="DUF4367"/>
</dbReference>
<evidence type="ECO:0000313" key="3">
    <source>
        <dbReference type="EMBL" id="MBU5439409.1"/>
    </source>
</evidence>
<dbReference type="Pfam" id="PF14285">
    <property type="entry name" value="DUF4367"/>
    <property type="match status" value="1"/>
</dbReference>
<evidence type="ECO:0000259" key="2">
    <source>
        <dbReference type="Pfam" id="PF14285"/>
    </source>
</evidence>
<accession>A0ABS6E917</accession>
<gene>
    <name evidence="3" type="ORF">KQI42_15425</name>
</gene>
<dbReference type="RefSeq" id="WP_216521115.1">
    <property type="nucleotide sequence ID" value="NZ_JAHLPM010000014.1"/>
</dbReference>
<evidence type="ECO:0000256" key="1">
    <source>
        <dbReference type="SAM" id="Phobius"/>
    </source>
</evidence>
<keyword evidence="1" id="KW-0472">Membrane</keyword>
<keyword evidence="1" id="KW-0812">Transmembrane</keyword>
<name>A0ABS6E917_9FIRM</name>
<dbReference type="Proteomes" id="UP000749471">
    <property type="component" value="Unassembled WGS sequence"/>
</dbReference>
<proteinExistence type="predicted"/>
<sequence length="293" mass="33714">MKNTENSISGDVGNDEFLEIILSKESDADVREKIYNITYTALKDDDINIDTDLIDECVKTVAIIDGIEPISEAKVQQMREKVDKMYEQEVQANKKTKFSIKFFGKIAAILLLVFIITSFAVNANRYNIFKIISDWSNETFYLNIKGSDQKSENESKSLNNNIYCNIDEAIEGIVSEPIIPSKIPDGFDLEYIERINLSEKALLTLNYINEDKELLIYLDIYNEEKDEDIDNNVLIEKDDTEVVVYNKNNINHYIMKNNGKVQGVWIYKNVVYTTCGDISIEETKKIIDSIYNK</sequence>
<dbReference type="EMBL" id="JAHLPM010000014">
    <property type="protein sequence ID" value="MBU5439409.1"/>
    <property type="molecule type" value="Genomic_DNA"/>
</dbReference>
<keyword evidence="4" id="KW-1185">Reference proteome</keyword>
<feature type="transmembrane region" description="Helical" evidence="1">
    <location>
        <begin position="102"/>
        <end position="121"/>
    </location>
</feature>
<keyword evidence="1" id="KW-1133">Transmembrane helix</keyword>
<evidence type="ECO:0000313" key="4">
    <source>
        <dbReference type="Proteomes" id="UP000749471"/>
    </source>
</evidence>
<reference evidence="3 4" key="1">
    <citation type="submission" date="2021-06" db="EMBL/GenBank/DDBJ databases">
        <authorList>
            <person name="Sun Q."/>
            <person name="Li D."/>
        </authorList>
    </citation>
    <scope>NUCLEOTIDE SEQUENCE [LARGE SCALE GENOMIC DNA]</scope>
    <source>
        <strain evidence="3 4">MSJ-40</strain>
    </source>
</reference>
<comment type="caution">
    <text evidence="3">The sequence shown here is derived from an EMBL/GenBank/DDBJ whole genome shotgun (WGS) entry which is preliminary data.</text>
</comment>
<protein>
    <submittedName>
        <fullName evidence="3">DUF4367 domain-containing protein</fullName>
    </submittedName>
</protein>
<feature type="domain" description="DUF4367" evidence="2">
    <location>
        <begin position="179"/>
        <end position="290"/>
    </location>
</feature>